<dbReference type="InterPro" id="IPR036388">
    <property type="entry name" value="WH-like_DNA-bd_sf"/>
</dbReference>
<name>A0A6L3IJ81_9BACT</name>
<evidence type="ECO:0000313" key="1">
    <source>
        <dbReference type="EMBL" id="KAA5305857.1"/>
    </source>
</evidence>
<comment type="caution">
    <text evidence="1">The sequence shown here is derived from an EMBL/GenBank/DDBJ whole genome shotgun (WGS) entry which is preliminary data.</text>
</comment>
<dbReference type="Proteomes" id="UP000481700">
    <property type="component" value="Unassembled WGS sequence"/>
</dbReference>
<dbReference type="Pfam" id="PF13412">
    <property type="entry name" value="HTH_24"/>
    <property type="match status" value="1"/>
</dbReference>
<dbReference type="Gene3D" id="1.10.10.10">
    <property type="entry name" value="Winged helix-like DNA-binding domain superfamily/Winged helix DNA-binding domain"/>
    <property type="match status" value="1"/>
</dbReference>
<dbReference type="SUPFAM" id="SSF46785">
    <property type="entry name" value="Winged helix' DNA-binding domain"/>
    <property type="match status" value="1"/>
</dbReference>
<dbReference type="EMBL" id="VVZV01000220">
    <property type="protein sequence ID" value="KAA5305857.1"/>
    <property type="molecule type" value="Genomic_DNA"/>
</dbReference>
<gene>
    <name evidence="1" type="ORF">F2Z07_26100</name>
</gene>
<reference evidence="1 2" key="1">
    <citation type="journal article" date="2019" name="Nat. Med.">
        <title>A library of human gut bacterial isolates paired with longitudinal multiomics data enables mechanistic microbiome research.</title>
        <authorList>
            <person name="Poyet M."/>
            <person name="Groussin M."/>
            <person name="Gibbons S.M."/>
            <person name="Avila-Pacheco J."/>
            <person name="Jiang X."/>
            <person name="Kearney S.M."/>
            <person name="Perrotta A.R."/>
            <person name="Berdy B."/>
            <person name="Zhao S."/>
            <person name="Lieberman T.D."/>
            <person name="Swanson P.K."/>
            <person name="Smith M."/>
            <person name="Roesemann S."/>
            <person name="Alexander J.E."/>
            <person name="Rich S.A."/>
            <person name="Livny J."/>
            <person name="Vlamakis H."/>
            <person name="Clish C."/>
            <person name="Bullock K."/>
            <person name="Deik A."/>
            <person name="Scott J."/>
            <person name="Pierce K.A."/>
            <person name="Xavier R.J."/>
            <person name="Alm E.J."/>
        </authorList>
    </citation>
    <scope>NUCLEOTIDE SEQUENCE [LARGE SCALE GENOMIC DNA]</scope>
    <source>
        <strain evidence="1 2">BIOML-A25</strain>
    </source>
</reference>
<accession>A0A6L3IJ81</accession>
<sequence length="69" mass="7851">VNDTVNSKEQEVLNIIKQYPGLNSSKIARLIGKSVPTAKRYLNSLVRLDLIEFRGAQKNGGYYWNSPKR</sequence>
<dbReference type="InterPro" id="IPR036390">
    <property type="entry name" value="WH_DNA-bd_sf"/>
</dbReference>
<organism evidence="1 2">
    <name type="scientific">Phocaeicola dorei</name>
    <dbReference type="NCBI Taxonomy" id="357276"/>
    <lineage>
        <taxon>Bacteria</taxon>
        <taxon>Pseudomonadati</taxon>
        <taxon>Bacteroidota</taxon>
        <taxon>Bacteroidia</taxon>
        <taxon>Bacteroidales</taxon>
        <taxon>Bacteroidaceae</taxon>
        <taxon>Phocaeicola</taxon>
    </lineage>
</organism>
<feature type="non-terminal residue" evidence="1">
    <location>
        <position position="1"/>
    </location>
</feature>
<dbReference type="AlphaFoldDB" id="A0A6L3IJ81"/>
<evidence type="ECO:0000313" key="2">
    <source>
        <dbReference type="Proteomes" id="UP000481700"/>
    </source>
</evidence>
<protein>
    <submittedName>
        <fullName evidence="1">Winged helix-turn-helix transcriptional regulator</fullName>
    </submittedName>
</protein>
<dbReference type="RefSeq" id="WP_149937670.1">
    <property type="nucleotide sequence ID" value="NZ_VVZV01000220.1"/>
</dbReference>
<proteinExistence type="predicted"/>